<dbReference type="EMBL" id="CP030760">
    <property type="protein sequence ID" value="AXA41743.1"/>
    <property type="molecule type" value="Genomic_DNA"/>
</dbReference>
<organism evidence="1 2">
    <name type="scientific">Rhizobium leguminosarum</name>
    <dbReference type="NCBI Taxonomy" id="384"/>
    <lineage>
        <taxon>Bacteria</taxon>
        <taxon>Pseudomonadati</taxon>
        <taxon>Pseudomonadota</taxon>
        <taxon>Alphaproteobacteria</taxon>
        <taxon>Hyphomicrobiales</taxon>
        <taxon>Rhizobiaceae</taxon>
        <taxon>Rhizobium/Agrobacterium group</taxon>
        <taxon>Rhizobium</taxon>
    </lineage>
</organism>
<sequence>MIGKIRRAVHRFVDFLLLRFSKSTSVDGLWIGAFCDGDQGEVIVRVQSALALIKAHDAKRYKRTIASFDRIWASYLFGAVGRYLPEERRCQLDSEFVLSSPIETVASTIVHEATHARLINVGIPYTYENRHRVEKACIRQELVFAQRIPGADDLRRRINEKLRLDPDVWSRETSSARFREAFAESDGGLPKWLRRRLCKAE</sequence>
<dbReference type="Proteomes" id="UP000251166">
    <property type="component" value="Chromosome"/>
</dbReference>
<evidence type="ECO:0000313" key="1">
    <source>
        <dbReference type="EMBL" id="AXA41743.1"/>
    </source>
</evidence>
<evidence type="ECO:0000313" key="2">
    <source>
        <dbReference type="Proteomes" id="UP000251166"/>
    </source>
</evidence>
<dbReference type="AlphaFoldDB" id="A0A2Z4YN84"/>
<reference evidence="1 2" key="1">
    <citation type="submission" date="2018-07" db="EMBL/GenBank/DDBJ databases">
        <title>Rhizobium leguminosarum strain:ATCC 14479 Genome sequencing and assembly.</title>
        <authorList>
            <person name="Chakraborty R."/>
        </authorList>
    </citation>
    <scope>NUCLEOTIDE SEQUENCE [LARGE SCALE GENOMIC DNA]</scope>
    <source>
        <strain evidence="1 2">ATCC 14479</strain>
    </source>
</reference>
<name>A0A2Z4YN84_RHILE</name>
<proteinExistence type="predicted"/>
<protein>
    <submittedName>
        <fullName evidence="1">Uncharacterized protein</fullName>
    </submittedName>
</protein>
<gene>
    <name evidence="1" type="ORF">DLJ82_4180</name>
</gene>
<dbReference type="RefSeq" id="WP_162710321.1">
    <property type="nucleotide sequence ID" value="NZ_CP030760.1"/>
</dbReference>
<accession>A0A2Z4YN84</accession>